<dbReference type="InParanoid" id="A0A0C3DSI7"/>
<dbReference type="InterPro" id="IPR007219">
    <property type="entry name" value="XnlR_reg_dom"/>
</dbReference>
<dbReference type="GO" id="GO:0000981">
    <property type="term" value="F:DNA-binding transcription factor activity, RNA polymerase II-specific"/>
    <property type="evidence" value="ECO:0007669"/>
    <property type="project" value="InterPro"/>
</dbReference>
<dbReference type="SUPFAM" id="SSF57701">
    <property type="entry name" value="Zn2/Cys6 DNA-binding domain"/>
    <property type="match status" value="1"/>
</dbReference>
<dbReference type="CDD" id="cd12148">
    <property type="entry name" value="fungal_TF_MHR"/>
    <property type="match status" value="1"/>
</dbReference>
<organism evidence="5 6">
    <name type="scientific">Oidiodendron maius (strain Zn)</name>
    <dbReference type="NCBI Taxonomy" id="913774"/>
    <lineage>
        <taxon>Eukaryota</taxon>
        <taxon>Fungi</taxon>
        <taxon>Dikarya</taxon>
        <taxon>Ascomycota</taxon>
        <taxon>Pezizomycotina</taxon>
        <taxon>Leotiomycetes</taxon>
        <taxon>Leotiomycetes incertae sedis</taxon>
        <taxon>Myxotrichaceae</taxon>
        <taxon>Oidiodendron</taxon>
    </lineage>
</organism>
<feature type="region of interest" description="Disordered" evidence="3">
    <location>
        <begin position="122"/>
        <end position="150"/>
    </location>
</feature>
<reference evidence="6" key="2">
    <citation type="submission" date="2015-01" db="EMBL/GenBank/DDBJ databases">
        <title>Evolutionary Origins and Diversification of the Mycorrhizal Mutualists.</title>
        <authorList>
            <consortium name="DOE Joint Genome Institute"/>
            <consortium name="Mycorrhizal Genomics Consortium"/>
            <person name="Kohler A."/>
            <person name="Kuo A."/>
            <person name="Nagy L.G."/>
            <person name="Floudas D."/>
            <person name="Copeland A."/>
            <person name="Barry K.W."/>
            <person name="Cichocki N."/>
            <person name="Veneault-Fourrey C."/>
            <person name="LaButti K."/>
            <person name="Lindquist E.A."/>
            <person name="Lipzen A."/>
            <person name="Lundell T."/>
            <person name="Morin E."/>
            <person name="Murat C."/>
            <person name="Riley R."/>
            <person name="Ohm R."/>
            <person name="Sun H."/>
            <person name="Tunlid A."/>
            <person name="Henrissat B."/>
            <person name="Grigoriev I.V."/>
            <person name="Hibbett D.S."/>
            <person name="Martin F."/>
        </authorList>
    </citation>
    <scope>NUCLEOTIDE SEQUENCE [LARGE SCALE GENOMIC DNA]</scope>
    <source>
        <strain evidence="6">Zn</strain>
    </source>
</reference>
<dbReference type="Gene3D" id="4.10.240.10">
    <property type="entry name" value="Zn(2)-C6 fungal-type DNA-binding domain"/>
    <property type="match status" value="1"/>
</dbReference>
<name>A0A0C3DSI7_OIDMZ</name>
<dbReference type="CDD" id="cd00067">
    <property type="entry name" value="GAL4"/>
    <property type="match status" value="1"/>
</dbReference>
<sequence length="703" mass="79845">MESGESNLRDRKRRASRACSSCNARKVRCDVTTRGQPCTGCRIDHYKCEVPARKTRRKRSDKAEDPLRRCSPASSNEPSSTLLPPPKSTRQSLSQHEIIHQVPHYPFLLKFAHVSTHSQPSIRSSKSFEASQSSNGSTSQTPGLPNVDPPENLAFLRQRGALDLPDSNVVDKMIHYYFHFIHPFFPIIDKSTFLSTNNLMKYDKREPSLLLLQAVLFSASSLVPVDLLRDAGYTTRRQARKILYKRTKDLYLLDYESDNVVMVQALLLMSYYYPSMIEQKHTWHWVHQAISLAQATGMHRDPGNVAQRRLWARIWWACLVRDRLVSLGTGRPMHVNSVDCNVPMPILKDLQEPGDNEDESAVKTMFIEFVKLCQYMEGVLSLRYATTTTTAATLEQIRACGDGLQSWLQSLPPVARRQGESVSFGDNPSITTLYRAILHQLYNVTIISLYQPYHIISADVSASYHRGKHEINLAALDTTDIATQLVSHDLVKYCPTYCVTCILPPLIVHLLEIRNTPSRDTKALHTNQYNLCMTYLRELGKIYWHASFYCDFFDLAASIDSDLPTQSRTETQDPLISFLQQQMGFNQKIIPKFVNTVAKKAQDGDDELEQHADNNTRSRIQYLSTSESRTIGSSMSLPIMPGVQERSESQHMNAGMLNNMADSNRLFGNETSADIFADPRDDDLQFEEWLGTYGTFQHIFPSA</sequence>
<evidence type="ECO:0000313" key="5">
    <source>
        <dbReference type="EMBL" id="KIN05033.1"/>
    </source>
</evidence>
<dbReference type="PROSITE" id="PS50048">
    <property type="entry name" value="ZN2_CY6_FUNGAL_2"/>
    <property type="match status" value="1"/>
</dbReference>
<evidence type="ECO:0000313" key="6">
    <source>
        <dbReference type="Proteomes" id="UP000054321"/>
    </source>
</evidence>
<keyword evidence="1" id="KW-0479">Metal-binding</keyword>
<dbReference type="InterPro" id="IPR036864">
    <property type="entry name" value="Zn2-C6_fun-type_DNA-bd_sf"/>
</dbReference>
<dbReference type="GO" id="GO:0006351">
    <property type="term" value="P:DNA-templated transcription"/>
    <property type="evidence" value="ECO:0007669"/>
    <property type="project" value="InterPro"/>
</dbReference>
<feature type="domain" description="Zn(2)-C6 fungal-type" evidence="4">
    <location>
        <begin position="18"/>
        <end position="50"/>
    </location>
</feature>
<dbReference type="PANTHER" id="PTHR47425">
    <property type="entry name" value="FARB-RELATED"/>
    <property type="match status" value="1"/>
</dbReference>
<dbReference type="Proteomes" id="UP000054321">
    <property type="component" value="Unassembled WGS sequence"/>
</dbReference>
<feature type="compositionally biased region" description="Polar residues" evidence="3">
    <location>
        <begin position="122"/>
        <end position="143"/>
    </location>
</feature>
<dbReference type="AlphaFoldDB" id="A0A0C3DSI7"/>
<gene>
    <name evidence="5" type="ORF">OIDMADRAFT_177365</name>
</gene>
<dbReference type="InterPro" id="IPR001138">
    <property type="entry name" value="Zn2Cys6_DnaBD"/>
</dbReference>
<dbReference type="SMART" id="SM00066">
    <property type="entry name" value="GAL4"/>
    <property type="match status" value="1"/>
</dbReference>
<dbReference type="EMBL" id="KN832872">
    <property type="protein sequence ID" value="KIN05033.1"/>
    <property type="molecule type" value="Genomic_DNA"/>
</dbReference>
<dbReference type="OrthoDB" id="5121955at2759"/>
<proteinExistence type="predicted"/>
<dbReference type="Pfam" id="PF04082">
    <property type="entry name" value="Fungal_trans"/>
    <property type="match status" value="1"/>
</dbReference>
<evidence type="ECO:0000259" key="4">
    <source>
        <dbReference type="PROSITE" id="PS50048"/>
    </source>
</evidence>
<feature type="region of interest" description="Disordered" evidence="3">
    <location>
        <begin position="52"/>
        <end position="95"/>
    </location>
</feature>
<dbReference type="InterPro" id="IPR052761">
    <property type="entry name" value="Fungal_Detox/Toxin_TFs"/>
</dbReference>
<dbReference type="PANTHER" id="PTHR47425:SF3">
    <property type="entry name" value="ZN(II)2CYS6 TRANSCRIPTION FACTOR (EUROFUNG)"/>
    <property type="match status" value="1"/>
</dbReference>
<keyword evidence="2" id="KW-0539">Nucleus</keyword>
<dbReference type="GO" id="GO:0003677">
    <property type="term" value="F:DNA binding"/>
    <property type="evidence" value="ECO:0007669"/>
    <property type="project" value="InterPro"/>
</dbReference>
<keyword evidence="6" id="KW-1185">Reference proteome</keyword>
<evidence type="ECO:0000256" key="3">
    <source>
        <dbReference type="SAM" id="MobiDB-lite"/>
    </source>
</evidence>
<feature type="region of interest" description="Disordered" evidence="3">
    <location>
        <begin position="1"/>
        <end position="21"/>
    </location>
</feature>
<evidence type="ECO:0000256" key="1">
    <source>
        <dbReference type="ARBA" id="ARBA00022723"/>
    </source>
</evidence>
<reference evidence="5 6" key="1">
    <citation type="submission" date="2014-04" db="EMBL/GenBank/DDBJ databases">
        <authorList>
            <consortium name="DOE Joint Genome Institute"/>
            <person name="Kuo A."/>
            <person name="Martino E."/>
            <person name="Perotto S."/>
            <person name="Kohler A."/>
            <person name="Nagy L.G."/>
            <person name="Floudas D."/>
            <person name="Copeland A."/>
            <person name="Barry K.W."/>
            <person name="Cichocki N."/>
            <person name="Veneault-Fourrey C."/>
            <person name="LaButti K."/>
            <person name="Lindquist E.A."/>
            <person name="Lipzen A."/>
            <person name="Lundell T."/>
            <person name="Morin E."/>
            <person name="Murat C."/>
            <person name="Sun H."/>
            <person name="Tunlid A."/>
            <person name="Henrissat B."/>
            <person name="Grigoriev I.V."/>
            <person name="Hibbett D.S."/>
            <person name="Martin F."/>
            <person name="Nordberg H.P."/>
            <person name="Cantor M.N."/>
            <person name="Hua S.X."/>
        </authorList>
    </citation>
    <scope>NUCLEOTIDE SEQUENCE [LARGE SCALE GENOMIC DNA]</scope>
    <source>
        <strain evidence="5 6">Zn</strain>
    </source>
</reference>
<accession>A0A0C3DSI7</accession>
<dbReference type="GO" id="GO:0008270">
    <property type="term" value="F:zinc ion binding"/>
    <property type="evidence" value="ECO:0007669"/>
    <property type="project" value="InterPro"/>
</dbReference>
<dbReference type="SMART" id="SM00906">
    <property type="entry name" value="Fungal_trans"/>
    <property type="match status" value="1"/>
</dbReference>
<dbReference type="HOGENOM" id="CLU_006329_6_0_1"/>
<protein>
    <recommendedName>
        <fullName evidence="4">Zn(2)-C6 fungal-type domain-containing protein</fullName>
    </recommendedName>
</protein>
<evidence type="ECO:0000256" key="2">
    <source>
        <dbReference type="ARBA" id="ARBA00023242"/>
    </source>
</evidence>